<proteinExistence type="predicted"/>
<accession>A0A7J0H9E3</accession>
<dbReference type="AlphaFoldDB" id="A0A7J0H9E3"/>
<organism evidence="1 2">
    <name type="scientific">Actinidia rufa</name>
    <dbReference type="NCBI Taxonomy" id="165716"/>
    <lineage>
        <taxon>Eukaryota</taxon>
        <taxon>Viridiplantae</taxon>
        <taxon>Streptophyta</taxon>
        <taxon>Embryophyta</taxon>
        <taxon>Tracheophyta</taxon>
        <taxon>Spermatophyta</taxon>
        <taxon>Magnoliopsida</taxon>
        <taxon>eudicotyledons</taxon>
        <taxon>Gunneridae</taxon>
        <taxon>Pentapetalae</taxon>
        <taxon>asterids</taxon>
        <taxon>Ericales</taxon>
        <taxon>Actinidiaceae</taxon>
        <taxon>Actinidia</taxon>
    </lineage>
</organism>
<sequence length="233" mass="25617">MAPSEVFQGLRTSDESRQMVDGSVEGVACQSELWKGMQSRSGVRRCQTDDLGFDSKVTGGRGARGDFGKSHRRSGMLEEGLSSSKDMFASSFVWKVGRDKTSSTSPTLKPGVPCRDCGELYHGAISEYWVGGVTLVKSEPANLGRPLLSSLQATCLIWSQVRMSNLVPNQGYQGDIANFKRRHRVVKWKRCGQGDSPTGRWLAWWATEKPEWLARGGIHGALGKWQVAAANQH</sequence>
<comment type="caution">
    <text evidence="1">The sequence shown here is derived from an EMBL/GenBank/DDBJ whole genome shotgun (WGS) entry which is preliminary data.</text>
</comment>
<reference evidence="1 2" key="1">
    <citation type="submission" date="2019-07" db="EMBL/GenBank/DDBJ databases">
        <title>De Novo Assembly of kiwifruit Actinidia rufa.</title>
        <authorList>
            <person name="Sugita-Konishi S."/>
            <person name="Sato K."/>
            <person name="Mori E."/>
            <person name="Abe Y."/>
            <person name="Kisaki G."/>
            <person name="Hamano K."/>
            <person name="Suezawa K."/>
            <person name="Otani M."/>
            <person name="Fukuda T."/>
            <person name="Manabe T."/>
            <person name="Gomi K."/>
            <person name="Tabuchi M."/>
            <person name="Akimitsu K."/>
            <person name="Kataoka I."/>
        </authorList>
    </citation>
    <scope>NUCLEOTIDE SEQUENCE [LARGE SCALE GENOMIC DNA]</scope>
    <source>
        <strain evidence="2">cv. Fuchu</strain>
    </source>
</reference>
<evidence type="ECO:0000313" key="2">
    <source>
        <dbReference type="Proteomes" id="UP000585474"/>
    </source>
</evidence>
<protein>
    <submittedName>
        <fullName evidence="1">Uncharacterized protein</fullName>
    </submittedName>
</protein>
<keyword evidence="2" id="KW-1185">Reference proteome</keyword>
<gene>
    <name evidence="1" type="ORF">Acr_28g0004370</name>
</gene>
<name>A0A7J0H9E3_9ERIC</name>
<evidence type="ECO:0000313" key="1">
    <source>
        <dbReference type="EMBL" id="GFZ19732.1"/>
    </source>
</evidence>
<dbReference type="Proteomes" id="UP000585474">
    <property type="component" value="Unassembled WGS sequence"/>
</dbReference>
<dbReference type="EMBL" id="BJWL01000028">
    <property type="protein sequence ID" value="GFZ19732.1"/>
    <property type="molecule type" value="Genomic_DNA"/>
</dbReference>